<evidence type="ECO:0000313" key="5">
    <source>
        <dbReference type="Proteomes" id="UP000018766"/>
    </source>
</evidence>
<dbReference type="NCBIfam" id="NF001933">
    <property type="entry name" value="PRK00711.1"/>
    <property type="match status" value="1"/>
</dbReference>
<organism evidence="4 5">
    <name type="scientific">Pelistega indica</name>
    <dbReference type="NCBI Taxonomy" id="1414851"/>
    <lineage>
        <taxon>Bacteria</taxon>
        <taxon>Pseudomonadati</taxon>
        <taxon>Pseudomonadota</taxon>
        <taxon>Betaproteobacteria</taxon>
        <taxon>Burkholderiales</taxon>
        <taxon>Alcaligenaceae</taxon>
        <taxon>Pelistega</taxon>
    </lineage>
</organism>
<dbReference type="PANTHER" id="PTHR13847:SF280">
    <property type="entry name" value="D-AMINO ACID DEHYDROGENASE"/>
    <property type="match status" value="1"/>
</dbReference>
<proteinExistence type="inferred from homology"/>
<dbReference type="GO" id="GO:0005886">
    <property type="term" value="C:plasma membrane"/>
    <property type="evidence" value="ECO:0007669"/>
    <property type="project" value="TreeGrafter"/>
</dbReference>
<keyword evidence="5" id="KW-1185">Reference proteome</keyword>
<dbReference type="OrthoDB" id="18526at2"/>
<dbReference type="GO" id="GO:0055130">
    <property type="term" value="P:D-alanine catabolic process"/>
    <property type="evidence" value="ECO:0007669"/>
    <property type="project" value="TreeGrafter"/>
</dbReference>
<dbReference type="InterPro" id="IPR036188">
    <property type="entry name" value="FAD/NAD-bd_sf"/>
</dbReference>
<dbReference type="Gene3D" id="3.30.9.10">
    <property type="entry name" value="D-Amino Acid Oxidase, subunit A, domain 2"/>
    <property type="match status" value="1"/>
</dbReference>
<dbReference type="PATRIC" id="fig|1414851.3.peg.779"/>
<comment type="similarity">
    <text evidence="1">Belongs to the DadA oxidoreductase family.</text>
</comment>
<dbReference type="EMBL" id="AYSV01000063">
    <property type="protein sequence ID" value="ETD72548.1"/>
    <property type="molecule type" value="Genomic_DNA"/>
</dbReference>
<evidence type="ECO:0000256" key="2">
    <source>
        <dbReference type="ARBA" id="ARBA00023002"/>
    </source>
</evidence>
<dbReference type="SUPFAM" id="SSF51905">
    <property type="entry name" value="FAD/NAD(P)-binding domain"/>
    <property type="match status" value="1"/>
</dbReference>
<dbReference type="GO" id="GO:0008718">
    <property type="term" value="F:D-amino-acid dehydrogenase activity"/>
    <property type="evidence" value="ECO:0007669"/>
    <property type="project" value="TreeGrafter"/>
</dbReference>
<sequence length="418" mass="45067">MKAVILGAGIIGLSTANALVKRGYEVTIIEQNSEVGHGTTFANGAQLSYSYVAPLAGPGVMGKVPKWLLDPNSPLRFKPSLDPAMVCWNLKFLKACNSTTSAKTTQELLKLAYLSRDCYHKLFAEDTFSGIDYSCTGKLVVHRSEESMQSAVCQLDVQAKLGGQPQQALSRQQCIEKEPALAPIADQLVGGIFTESEEAADAYKVSLAFKEYLLSQGVKILFNHKVKQLEKINASQVQIRLQDGNSITADKIIVCLGVESTSLLRQIDVSVPVAPLKGYSLTLPIENDQMAPKVSITDFERKVVYARLGNRLRLAGMADLVGLDYKIDPVRIKALINEAKAVFAAAGDYDKATQWAGLRPATPLGKPIIDTTPFNNLFINVGHGALGFTLATGSAEILAELVDGKSHPLQALFSLSAS</sequence>
<protein>
    <submittedName>
        <fullName evidence="4">D-amino acid dehydrogenase</fullName>
    </submittedName>
</protein>
<gene>
    <name evidence="4" type="ORF">V757_03885</name>
</gene>
<dbReference type="Gene3D" id="3.50.50.60">
    <property type="entry name" value="FAD/NAD(P)-binding domain"/>
    <property type="match status" value="2"/>
</dbReference>
<dbReference type="SUPFAM" id="SSF54373">
    <property type="entry name" value="FAD-linked reductases, C-terminal domain"/>
    <property type="match status" value="1"/>
</dbReference>
<reference evidence="4 5" key="1">
    <citation type="submission" date="2013-11" db="EMBL/GenBank/DDBJ databases">
        <title>Genomic analysis of Pelistega sp. HM-7.</title>
        <authorList>
            <person name="Kumbhare S.V."/>
            <person name="Shetty S.A."/>
            <person name="Sharma O."/>
            <person name="Dhotre D.P."/>
        </authorList>
    </citation>
    <scope>NUCLEOTIDE SEQUENCE [LARGE SCALE GENOMIC DNA]</scope>
    <source>
        <strain evidence="4 5">HM-7</strain>
    </source>
</reference>
<dbReference type="RefSeq" id="WP_023950086.1">
    <property type="nucleotide sequence ID" value="NZ_AYSV01000063.1"/>
</dbReference>
<dbReference type="AlphaFoldDB" id="V8G9D9"/>
<dbReference type="Proteomes" id="UP000018766">
    <property type="component" value="Unassembled WGS sequence"/>
</dbReference>
<name>V8G9D9_9BURK</name>
<dbReference type="Pfam" id="PF01266">
    <property type="entry name" value="DAO"/>
    <property type="match status" value="1"/>
</dbReference>
<dbReference type="PANTHER" id="PTHR13847">
    <property type="entry name" value="SARCOSINE DEHYDROGENASE-RELATED"/>
    <property type="match status" value="1"/>
</dbReference>
<evidence type="ECO:0000259" key="3">
    <source>
        <dbReference type="Pfam" id="PF01266"/>
    </source>
</evidence>
<comment type="caution">
    <text evidence="4">The sequence shown here is derived from an EMBL/GenBank/DDBJ whole genome shotgun (WGS) entry which is preliminary data.</text>
</comment>
<keyword evidence="2" id="KW-0560">Oxidoreductase</keyword>
<feature type="domain" description="FAD dependent oxidoreductase" evidence="3">
    <location>
        <begin position="3"/>
        <end position="401"/>
    </location>
</feature>
<dbReference type="InterPro" id="IPR006076">
    <property type="entry name" value="FAD-dep_OxRdtase"/>
</dbReference>
<dbReference type="GO" id="GO:0005737">
    <property type="term" value="C:cytoplasm"/>
    <property type="evidence" value="ECO:0007669"/>
    <property type="project" value="TreeGrafter"/>
</dbReference>
<evidence type="ECO:0000256" key="1">
    <source>
        <dbReference type="ARBA" id="ARBA00009410"/>
    </source>
</evidence>
<evidence type="ECO:0000313" key="4">
    <source>
        <dbReference type="EMBL" id="ETD72548.1"/>
    </source>
</evidence>
<accession>V8G9D9</accession>